<dbReference type="OrthoDB" id="70351at2759"/>
<dbReference type="Pfam" id="PF00168">
    <property type="entry name" value="C2"/>
    <property type="match status" value="1"/>
</dbReference>
<reference evidence="2 3" key="1">
    <citation type="journal article" date="2014" name="Genome Biol. Evol.">
        <title>The secreted proteins of Achlya hypogyna and Thraustotheca clavata identify the ancestral oomycete secretome and reveal gene acquisitions by horizontal gene transfer.</title>
        <authorList>
            <person name="Misner I."/>
            <person name="Blouin N."/>
            <person name="Leonard G."/>
            <person name="Richards T.A."/>
            <person name="Lane C.E."/>
        </authorList>
    </citation>
    <scope>NUCLEOTIDE SEQUENCE [LARGE SCALE GENOMIC DNA]</scope>
    <source>
        <strain evidence="2 3">ATCC 48635</strain>
    </source>
</reference>
<dbReference type="PANTHER" id="PTHR10774:SF190">
    <property type="entry name" value="C2 CALCIUM_LIPID-BINDING ENDONUCLEASE_EXONUCLEASE_PHOSPHATASE-RELATED"/>
    <property type="match status" value="1"/>
</dbReference>
<sequence length="171" mass="19423">MGNEPSTSTKAVKTTKTSPAAWRPLALSLTVVQARGLRHTSLWGMDAPYCAVQLDSRKRKKPVFEAETAVDREDGGFWNETFRIRVDDPAAETVVLHVLNANAWLMEEVAVCAIPLASFVHGCIEDMWIPLYDPTHKKAAWQGEIRVRIQLHGDLRSYRQAYYQSKYTYLK</sequence>
<dbReference type="PROSITE" id="PS50004">
    <property type="entry name" value="C2"/>
    <property type="match status" value="1"/>
</dbReference>
<keyword evidence="3" id="KW-1185">Reference proteome</keyword>
<proteinExistence type="predicted"/>
<name>A0A1V9ZFR6_ACHHY</name>
<feature type="domain" description="C2" evidence="1">
    <location>
        <begin position="7"/>
        <end position="129"/>
    </location>
</feature>
<organism evidence="2 3">
    <name type="scientific">Achlya hypogyna</name>
    <name type="common">Oomycete</name>
    <name type="synonym">Protoachlya hypogyna</name>
    <dbReference type="NCBI Taxonomy" id="1202772"/>
    <lineage>
        <taxon>Eukaryota</taxon>
        <taxon>Sar</taxon>
        <taxon>Stramenopiles</taxon>
        <taxon>Oomycota</taxon>
        <taxon>Saprolegniomycetes</taxon>
        <taxon>Saprolegniales</taxon>
        <taxon>Achlyaceae</taxon>
        <taxon>Achlya</taxon>
    </lineage>
</organism>
<dbReference type="SMART" id="SM00239">
    <property type="entry name" value="C2"/>
    <property type="match status" value="1"/>
</dbReference>
<dbReference type="EMBL" id="JNBR01000134">
    <property type="protein sequence ID" value="OQR96670.1"/>
    <property type="molecule type" value="Genomic_DNA"/>
</dbReference>
<dbReference type="PANTHER" id="PTHR10774">
    <property type="entry name" value="EXTENDED SYNAPTOTAGMIN-RELATED"/>
    <property type="match status" value="1"/>
</dbReference>
<gene>
    <name evidence="2" type="ORF">ACHHYP_13883</name>
</gene>
<dbReference type="CDD" id="cd00030">
    <property type="entry name" value="C2"/>
    <property type="match status" value="1"/>
</dbReference>
<dbReference type="InterPro" id="IPR035892">
    <property type="entry name" value="C2_domain_sf"/>
</dbReference>
<dbReference type="Gene3D" id="2.60.40.150">
    <property type="entry name" value="C2 domain"/>
    <property type="match status" value="1"/>
</dbReference>
<dbReference type="SUPFAM" id="SSF49562">
    <property type="entry name" value="C2 domain (Calcium/lipid-binding domain, CaLB)"/>
    <property type="match status" value="1"/>
</dbReference>
<dbReference type="InterPro" id="IPR000008">
    <property type="entry name" value="C2_dom"/>
</dbReference>
<dbReference type="InterPro" id="IPR045050">
    <property type="entry name" value="Synaptotagmin_plant"/>
</dbReference>
<dbReference type="AlphaFoldDB" id="A0A1V9ZFR6"/>
<comment type="caution">
    <text evidence="2">The sequence shown here is derived from an EMBL/GenBank/DDBJ whole genome shotgun (WGS) entry which is preliminary data.</text>
</comment>
<evidence type="ECO:0000313" key="2">
    <source>
        <dbReference type="EMBL" id="OQR96670.1"/>
    </source>
</evidence>
<dbReference type="Proteomes" id="UP000243579">
    <property type="component" value="Unassembled WGS sequence"/>
</dbReference>
<dbReference type="GO" id="GO:0008289">
    <property type="term" value="F:lipid binding"/>
    <property type="evidence" value="ECO:0007669"/>
    <property type="project" value="InterPro"/>
</dbReference>
<dbReference type="GO" id="GO:0005783">
    <property type="term" value="C:endoplasmic reticulum"/>
    <property type="evidence" value="ECO:0007669"/>
    <property type="project" value="TreeGrafter"/>
</dbReference>
<evidence type="ECO:0000313" key="3">
    <source>
        <dbReference type="Proteomes" id="UP000243579"/>
    </source>
</evidence>
<accession>A0A1V9ZFR6</accession>
<protein>
    <recommendedName>
        <fullName evidence="1">C2 domain-containing protein</fullName>
    </recommendedName>
</protein>
<evidence type="ECO:0000259" key="1">
    <source>
        <dbReference type="PROSITE" id="PS50004"/>
    </source>
</evidence>